<protein>
    <submittedName>
        <fullName evidence="9">Iron complex transport system permease protein</fullName>
    </submittedName>
</protein>
<evidence type="ECO:0000256" key="3">
    <source>
        <dbReference type="ARBA" id="ARBA00022448"/>
    </source>
</evidence>
<dbReference type="EMBL" id="VFON01000001">
    <property type="protein sequence ID" value="TQL44272.1"/>
    <property type="molecule type" value="Genomic_DNA"/>
</dbReference>
<keyword evidence="4" id="KW-1003">Cell membrane</keyword>
<keyword evidence="10" id="KW-1185">Reference proteome</keyword>
<accession>A0A542Y855</accession>
<dbReference type="GO" id="GO:0005886">
    <property type="term" value="C:plasma membrane"/>
    <property type="evidence" value="ECO:0007669"/>
    <property type="project" value="UniProtKB-SubCell"/>
</dbReference>
<evidence type="ECO:0000256" key="6">
    <source>
        <dbReference type="ARBA" id="ARBA00022989"/>
    </source>
</evidence>
<feature type="transmembrane region" description="Helical" evidence="8">
    <location>
        <begin position="335"/>
        <end position="357"/>
    </location>
</feature>
<feature type="transmembrane region" description="Helical" evidence="8">
    <location>
        <begin position="154"/>
        <end position="172"/>
    </location>
</feature>
<evidence type="ECO:0000256" key="8">
    <source>
        <dbReference type="SAM" id="Phobius"/>
    </source>
</evidence>
<gene>
    <name evidence="9" type="ORF">FB468_2323</name>
</gene>
<reference evidence="9 10" key="1">
    <citation type="submission" date="2019-06" db="EMBL/GenBank/DDBJ databases">
        <title>Sequencing the genomes of 1000 actinobacteria strains.</title>
        <authorList>
            <person name="Klenk H.-P."/>
        </authorList>
    </citation>
    <scope>NUCLEOTIDE SEQUENCE [LARGE SCALE GENOMIC DNA]</scope>
    <source>
        <strain evidence="9 10">DSM 8803</strain>
    </source>
</reference>
<keyword evidence="6 8" id="KW-1133">Transmembrane helix</keyword>
<dbReference type="PANTHER" id="PTHR30472:SF24">
    <property type="entry name" value="FERRIC ENTEROBACTIN TRANSPORT SYSTEM PERMEASE PROTEIN FEPG"/>
    <property type="match status" value="1"/>
</dbReference>
<organism evidence="9 10">
    <name type="scientific">Leucobacter komagatae</name>
    <dbReference type="NCBI Taxonomy" id="55969"/>
    <lineage>
        <taxon>Bacteria</taxon>
        <taxon>Bacillati</taxon>
        <taxon>Actinomycetota</taxon>
        <taxon>Actinomycetes</taxon>
        <taxon>Micrococcales</taxon>
        <taxon>Microbacteriaceae</taxon>
        <taxon>Leucobacter</taxon>
    </lineage>
</organism>
<dbReference type="PANTHER" id="PTHR30472">
    <property type="entry name" value="FERRIC ENTEROBACTIN TRANSPORT SYSTEM PERMEASE PROTEIN"/>
    <property type="match status" value="1"/>
</dbReference>
<dbReference type="RefSeq" id="WP_141887478.1">
    <property type="nucleotide sequence ID" value="NZ_BAAAUY010000011.1"/>
</dbReference>
<dbReference type="Pfam" id="PF01032">
    <property type="entry name" value="FecCD"/>
    <property type="match status" value="1"/>
</dbReference>
<evidence type="ECO:0000256" key="2">
    <source>
        <dbReference type="ARBA" id="ARBA00007935"/>
    </source>
</evidence>
<dbReference type="CDD" id="cd06550">
    <property type="entry name" value="TM_ABC_iron-siderophores_like"/>
    <property type="match status" value="1"/>
</dbReference>
<feature type="transmembrane region" description="Helical" evidence="8">
    <location>
        <begin position="271"/>
        <end position="295"/>
    </location>
</feature>
<evidence type="ECO:0000313" key="9">
    <source>
        <dbReference type="EMBL" id="TQL44272.1"/>
    </source>
</evidence>
<keyword evidence="5 8" id="KW-0812">Transmembrane</keyword>
<dbReference type="GO" id="GO:0033214">
    <property type="term" value="P:siderophore-iron import into cell"/>
    <property type="evidence" value="ECO:0007669"/>
    <property type="project" value="TreeGrafter"/>
</dbReference>
<feature type="transmembrane region" description="Helical" evidence="8">
    <location>
        <begin position="184"/>
        <end position="204"/>
    </location>
</feature>
<proteinExistence type="inferred from homology"/>
<dbReference type="OrthoDB" id="4455417at2"/>
<feature type="transmembrane region" description="Helical" evidence="8">
    <location>
        <begin position="43"/>
        <end position="63"/>
    </location>
</feature>
<feature type="transmembrane region" description="Helical" evidence="8">
    <location>
        <begin position="307"/>
        <end position="329"/>
    </location>
</feature>
<dbReference type="AlphaFoldDB" id="A0A542Y855"/>
<sequence>MSGLLRDPSTGRARTTPASIDHGYRAVSFRAGRVSDLFSVRSIVVCAALATVTLALGIVSLGLGEYKLSPGQVFEALIYLDADPRARLVVFEWRLPRLLFAILCGVSLALSGAIFQSLTRNPLGSPDIIGFSTGSYTGAIVVMLLLGSARYLEVAAGALIGGAVTAAIVYLLALRRGTVGTFRLIIMGIGVAALLGALNSMLLLSADVDSAMLAAVWAAGSLNGLGHEQLWPMAAMLVVLTGFVASLAPRVRQLELGDDAARALGIHANRVRAAAVIVGVALTALVTAAAGPIAFIALASPQIARRLVGGTGLVLVPSAFVGAGVLLASDVLAQLLGYPVGVVTVIVGGTYLIWLLASEYRRKA</sequence>
<dbReference type="GO" id="GO:0022857">
    <property type="term" value="F:transmembrane transporter activity"/>
    <property type="evidence" value="ECO:0007669"/>
    <property type="project" value="InterPro"/>
</dbReference>
<feature type="transmembrane region" description="Helical" evidence="8">
    <location>
        <begin position="233"/>
        <end position="251"/>
    </location>
</feature>
<evidence type="ECO:0000256" key="4">
    <source>
        <dbReference type="ARBA" id="ARBA00022475"/>
    </source>
</evidence>
<keyword evidence="3" id="KW-0813">Transport</keyword>
<dbReference type="Proteomes" id="UP000319094">
    <property type="component" value="Unassembled WGS sequence"/>
</dbReference>
<dbReference type="Gene3D" id="1.10.3470.10">
    <property type="entry name" value="ABC transporter involved in vitamin B12 uptake, BtuC"/>
    <property type="match status" value="1"/>
</dbReference>
<dbReference type="InterPro" id="IPR000522">
    <property type="entry name" value="ABC_transptr_permease_BtuC"/>
</dbReference>
<evidence type="ECO:0000256" key="5">
    <source>
        <dbReference type="ARBA" id="ARBA00022692"/>
    </source>
</evidence>
<comment type="caution">
    <text evidence="9">The sequence shown here is derived from an EMBL/GenBank/DDBJ whole genome shotgun (WGS) entry which is preliminary data.</text>
</comment>
<feature type="transmembrane region" description="Helical" evidence="8">
    <location>
        <begin position="98"/>
        <end position="116"/>
    </location>
</feature>
<keyword evidence="7 8" id="KW-0472">Membrane</keyword>
<evidence type="ECO:0000256" key="7">
    <source>
        <dbReference type="ARBA" id="ARBA00023136"/>
    </source>
</evidence>
<evidence type="ECO:0000256" key="1">
    <source>
        <dbReference type="ARBA" id="ARBA00004651"/>
    </source>
</evidence>
<dbReference type="SUPFAM" id="SSF81345">
    <property type="entry name" value="ABC transporter involved in vitamin B12 uptake, BtuC"/>
    <property type="match status" value="1"/>
</dbReference>
<name>A0A542Y855_9MICO</name>
<comment type="similarity">
    <text evidence="2">Belongs to the binding-protein-dependent transport system permease family. FecCD subfamily.</text>
</comment>
<dbReference type="InterPro" id="IPR037294">
    <property type="entry name" value="ABC_BtuC-like"/>
</dbReference>
<feature type="transmembrane region" description="Helical" evidence="8">
    <location>
        <begin position="128"/>
        <end position="148"/>
    </location>
</feature>
<evidence type="ECO:0000313" key="10">
    <source>
        <dbReference type="Proteomes" id="UP000319094"/>
    </source>
</evidence>
<comment type="subcellular location">
    <subcellularLocation>
        <location evidence="1">Cell membrane</location>
        <topology evidence="1">Multi-pass membrane protein</topology>
    </subcellularLocation>
</comment>